<proteinExistence type="predicted"/>
<dbReference type="Proteomes" id="UP000431826">
    <property type="component" value="Unassembled WGS sequence"/>
</dbReference>
<name>A0A640UTV1_9ACTN</name>
<accession>A0A640UTV1</accession>
<gene>
    <name evidence="1" type="ORF">Stube_41360</name>
</gene>
<evidence type="ECO:0000313" key="2">
    <source>
        <dbReference type="Proteomes" id="UP000431826"/>
    </source>
</evidence>
<dbReference type="EMBL" id="BLIR01000001">
    <property type="protein sequence ID" value="GFE39463.1"/>
    <property type="molecule type" value="Genomic_DNA"/>
</dbReference>
<comment type="caution">
    <text evidence="1">The sequence shown here is derived from an EMBL/GenBank/DDBJ whole genome shotgun (WGS) entry which is preliminary data.</text>
</comment>
<evidence type="ECO:0000313" key="1">
    <source>
        <dbReference type="EMBL" id="GFE39463.1"/>
    </source>
</evidence>
<sequence length="88" mass="9887">MHAAAGCSIDRVRDRASAVAELMQSDGGLPPHTARGHDHSDLHEWKQPFRMVSGWGHETCVTDLRKRRDQSHDRSGVGPYECRLGWIP</sequence>
<dbReference type="AlphaFoldDB" id="A0A640UTV1"/>
<protein>
    <submittedName>
        <fullName evidence="1">Uncharacterized protein</fullName>
    </submittedName>
</protein>
<keyword evidence="2" id="KW-1185">Reference proteome</keyword>
<organism evidence="1 2">
    <name type="scientific">Streptomyces tubercidicus</name>
    <dbReference type="NCBI Taxonomy" id="47759"/>
    <lineage>
        <taxon>Bacteria</taxon>
        <taxon>Bacillati</taxon>
        <taxon>Actinomycetota</taxon>
        <taxon>Actinomycetes</taxon>
        <taxon>Kitasatosporales</taxon>
        <taxon>Streptomycetaceae</taxon>
        <taxon>Streptomyces</taxon>
    </lineage>
</organism>
<reference evidence="1 2" key="1">
    <citation type="submission" date="2019-12" db="EMBL/GenBank/DDBJ databases">
        <title>Whole genome shotgun sequence of Streptomyces tubercidicus NBRC 13090.</title>
        <authorList>
            <person name="Ichikawa N."/>
            <person name="Kimura A."/>
            <person name="Kitahashi Y."/>
            <person name="Komaki H."/>
            <person name="Tamura T."/>
        </authorList>
    </citation>
    <scope>NUCLEOTIDE SEQUENCE [LARGE SCALE GENOMIC DNA]</scope>
    <source>
        <strain evidence="1 2">NBRC 13090</strain>
    </source>
</reference>